<dbReference type="PANTHER" id="PTHR37483">
    <property type="entry name" value="UPF0125 PROTEIN RATB"/>
    <property type="match status" value="1"/>
</dbReference>
<name>A0A172WDK8_BUCSC</name>
<evidence type="ECO:0000313" key="4">
    <source>
        <dbReference type="Proteomes" id="UP000077654"/>
    </source>
</evidence>
<reference evidence="3 4" key="1">
    <citation type="submission" date="2015-04" db="EMBL/GenBank/DDBJ databases">
        <title>Buchnera aphidicola assembly.</title>
        <authorList>
            <person name="Zhang Y."/>
        </authorList>
    </citation>
    <scope>NUCLEOTIDE SEQUENCE [LARGE SCALE GENOMIC DNA]</scope>
    <source>
        <strain evidence="3 4">SC</strain>
    </source>
</reference>
<sequence length="93" mass="10920">MKLIEVTIVYALKKTQYLKKIKLKNQISVKKAILLSNIIKNKNIDIHNNNVGIYGKIVNLSDLVNHGDRIEIYRPLLTDPKELRRKKYYSIKK</sequence>
<dbReference type="NCBIfam" id="NF002490">
    <property type="entry name" value="PRK01777.1"/>
    <property type="match status" value="1"/>
</dbReference>
<dbReference type="AlphaFoldDB" id="A0A172WDK8"/>
<dbReference type="InterPro" id="IPR005346">
    <property type="entry name" value="RnfH"/>
</dbReference>
<dbReference type="InterPro" id="IPR016155">
    <property type="entry name" value="Mopterin_synth/thiamin_S_b"/>
</dbReference>
<evidence type="ECO:0000313" key="3">
    <source>
        <dbReference type="EMBL" id="ANF17022.1"/>
    </source>
</evidence>
<evidence type="ECO:0000256" key="2">
    <source>
        <dbReference type="HAMAP-Rule" id="MF_00460"/>
    </source>
</evidence>
<dbReference type="InterPro" id="IPR037021">
    <property type="entry name" value="RnfH_sf"/>
</dbReference>
<protein>
    <recommendedName>
        <fullName evidence="2">UPF0125 protein XW81_01185</fullName>
    </recommendedName>
</protein>
<dbReference type="PANTHER" id="PTHR37483:SF1">
    <property type="entry name" value="UPF0125 PROTEIN RATB"/>
    <property type="match status" value="1"/>
</dbReference>
<evidence type="ECO:0000256" key="1">
    <source>
        <dbReference type="ARBA" id="ARBA00010645"/>
    </source>
</evidence>
<dbReference type="PATRIC" id="fig|118110.3.peg.237"/>
<organism evidence="3 4">
    <name type="scientific">Buchnera aphidicola subsp. Schlechtendalia chinensis</name>
    <dbReference type="NCBI Taxonomy" id="118110"/>
    <lineage>
        <taxon>Bacteria</taxon>
        <taxon>Pseudomonadati</taxon>
        <taxon>Pseudomonadota</taxon>
        <taxon>Gammaproteobacteria</taxon>
        <taxon>Enterobacterales</taxon>
        <taxon>Erwiniaceae</taxon>
        <taxon>Buchnera</taxon>
    </lineage>
</organism>
<dbReference type="Gene3D" id="3.10.20.280">
    <property type="entry name" value="RnfH-like"/>
    <property type="match status" value="1"/>
</dbReference>
<keyword evidence="4" id="KW-1185">Reference proteome</keyword>
<dbReference type="SUPFAM" id="SSF54285">
    <property type="entry name" value="MoaD/ThiS"/>
    <property type="match status" value="1"/>
</dbReference>
<proteinExistence type="inferred from homology"/>
<dbReference type="HAMAP" id="MF_00460">
    <property type="entry name" value="UPF0125_RnfH"/>
    <property type="match status" value="1"/>
</dbReference>
<dbReference type="Pfam" id="PF03658">
    <property type="entry name" value="Ub-RnfH"/>
    <property type="match status" value="1"/>
</dbReference>
<comment type="similarity">
    <text evidence="1 2">Belongs to the UPF0125 (RnfH) family.</text>
</comment>
<gene>
    <name evidence="3" type="ORF">XW81_01185</name>
</gene>
<dbReference type="RefSeq" id="WP_075474117.1">
    <property type="nucleotide sequence ID" value="NZ_CP011299.1"/>
</dbReference>
<accession>A0A172WDK8</accession>
<dbReference type="OrthoDB" id="9796575at2"/>
<dbReference type="Proteomes" id="UP000077654">
    <property type="component" value="Chromosome"/>
</dbReference>
<dbReference type="EMBL" id="CP011299">
    <property type="protein sequence ID" value="ANF17022.1"/>
    <property type="molecule type" value="Genomic_DNA"/>
</dbReference>
<dbReference type="STRING" id="118110.XW81_01185"/>